<dbReference type="RefSeq" id="WP_204820155.1">
    <property type="nucleotide sequence ID" value="NZ_JANHOF010000010.1"/>
</dbReference>
<accession>A0ABV6J6T7</accession>
<dbReference type="PANTHER" id="PTHR43401:SF2">
    <property type="entry name" value="L-THREONINE 3-DEHYDROGENASE"/>
    <property type="match status" value="1"/>
</dbReference>
<keyword evidence="2 4" id="KW-0862">Zinc</keyword>
<dbReference type="SUPFAM" id="SSF50129">
    <property type="entry name" value="GroES-like"/>
    <property type="match status" value="1"/>
</dbReference>
<proteinExistence type="inferred from homology"/>
<dbReference type="Gene3D" id="3.90.180.10">
    <property type="entry name" value="Medium-chain alcohol dehydrogenases, catalytic domain"/>
    <property type="match status" value="1"/>
</dbReference>
<dbReference type="Proteomes" id="UP001589818">
    <property type="component" value="Unassembled WGS sequence"/>
</dbReference>
<evidence type="ECO:0000256" key="1">
    <source>
        <dbReference type="ARBA" id="ARBA00022723"/>
    </source>
</evidence>
<gene>
    <name evidence="6" type="ORF">ACFFJ8_04005</name>
</gene>
<dbReference type="SMART" id="SM00829">
    <property type="entry name" value="PKS_ER"/>
    <property type="match status" value="1"/>
</dbReference>
<keyword evidence="7" id="KW-1185">Reference proteome</keyword>
<protein>
    <submittedName>
        <fullName evidence="6">Zinc-binding dehydrogenase</fullName>
    </submittedName>
</protein>
<comment type="similarity">
    <text evidence="4">Belongs to the zinc-containing alcohol dehydrogenase family.</text>
</comment>
<reference evidence="6 7" key="1">
    <citation type="submission" date="2024-09" db="EMBL/GenBank/DDBJ databases">
        <authorList>
            <person name="Sun Q."/>
            <person name="Mori K."/>
        </authorList>
    </citation>
    <scope>NUCLEOTIDE SEQUENCE [LARGE SCALE GENOMIC DNA]</scope>
    <source>
        <strain evidence="6 7">CCM 4839</strain>
    </source>
</reference>
<dbReference type="InterPro" id="IPR050129">
    <property type="entry name" value="Zn_alcohol_dh"/>
</dbReference>
<sequence length="340" mass="36118">MDILVYQGARRLELTRSERPHLLPGEAIIRVEAAGICGSELEGYLGHSSVRVPPLVMGHEFCGVIEEMAPDASGFQVGDKVIVNPLIPCGSCDRCDRGRPNICRNRQIIGIHRPGAFAQYVAVPVKNMYNVAGDMDSNLASLAEPLAVCIHAIKLGLQPFEGLMIYGAGPIGLLTLQVALNMGAPKVLVIDRQPERLAFAKRLGAEAAIPEEVHEKLASVFSGHGVDAIIDCVGVLATREQAIQLINPGGSVILVGLGQDQTALSMNHVVRQEVSLIGSYTYSNADFEQAVNLLVQGSISMSDWATTCGLAEAPSVFAALADGSAKFSKYVINPNGGNHT</sequence>
<dbReference type="Pfam" id="PF08240">
    <property type="entry name" value="ADH_N"/>
    <property type="match status" value="1"/>
</dbReference>
<keyword evidence="1 4" id="KW-0479">Metal-binding</keyword>
<comment type="cofactor">
    <cofactor evidence="4">
        <name>Zn(2+)</name>
        <dbReference type="ChEBI" id="CHEBI:29105"/>
    </cofactor>
</comment>
<dbReference type="Gene3D" id="3.40.50.720">
    <property type="entry name" value="NAD(P)-binding Rossmann-like Domain"/>
    <property type="match status" value="1"/>
</dbReference>
<feature type="domain" description="Enoyl reductase (ER)" evidence="5">
    <location>
        <begin position="8"/>
        <end position="332"/>
    </location>
</feature>
<evidence type="ECO:0000313" key="6">
    <source>
        <dbReference type="EMBL" id="MFC0390538.1"/>
    </source>
</evidence>
<dbReference type="InterPro" id="IPR020843">
    <property type="entry name" value="ER"/>
</dbReference>
<dbReference type="InterPro" id="IPR013154">
    <property type="entry name" value="ADH-like_N"/>
</dbReference>
<comment type="caution">
    <text evidence="6">The sequence shown here is derived from an EMBL/GenBank/DDBJ whole genome shotgun (WGS) entry which is preliminary data.</text>
</comment>
<dbReference type="PROSITE" id="PS00059">
    <property type="entry name" value="ADH_ZINC"/>
    <property type="match status" value="1"/>
</dbReference>
<evidence type="ECO:0000256" key="3">
    <source>
        <dbReference type="ARBA" id="ARBA00023002"/>
    </source>
</evidence>
<evidence type="ECO:0000256" key="2">
    <source>
        <dbReference type="ARBA" id="ARBA00022833"/>
    </source>
</evidence>
<dbReference type="InterPro" id="IPR002328">
    <property type="entry name" value="ADH_Zn_CS"/>
</dbReference>
<name>A0ABV6J6T7_9BACL</name>
<dbReference type="SUPFAM" id="SSF51735">
    <property type="entry name" value="NAD(P)-binding Rossmann-fold domains"/>
    <property type="match status" value="1"/>
</dbReference>
<dbReference type="InterPro" id="IPR011032">
    <property type="entry name" value="GroES-like_sf"/>
</dbReference>
<dbReference type="InterPro" id="IPR013149">
    <property type="entry name" value="ADH-like_C"/>
</dbReference>
<dbReference type="EMBL" id="JBHLVF010000008">
    <property type="protein sequence ID" value="MFC0390538.1"/>
    <property type="molecule type" value="Genomic_DNA"/>
</dbReference>
<dbReference type="InterPro" id="IPR036291">
    <property type="entry name" value="NAD(P)-bd_dom_sf"/>
</dbReference>
<dbReference type="Pfam" id="PF00107">
    <property type="entry name" value="ADH_zinc_N"/>
    <property type="match status" value="1"/>
</dbReference>
<evidence type="ECO:0000259" key="5">
    <source>
        <dbReference type="SMART" id="SM00829"/>
    </source>
</evidence>
<evidence type="ECO:0000313" key="7">
    <source>
        <dbReference type="Proteomes" id="UP001589818"/>
    </source>
</evidence>
<organism evidence="6 7">
    <name type="scientific">Paenibacillus mendelii</name>
    <dbReference type="NCBI Taxonomy" id="206163"/>
    <lineage>
        <taxon>Bacteria</taxon>
        <taxon>Bacillati</taxon>
        <taxon>Bacillota</taxon>
        <taxon>Bacilli</taxon>
        <taxon>Bacillales</taxon>
        <taxon>Paenibacillaceae</taxon>
        <taxon>Paenibacillus</taxon>
    </lineage>
</organism>
<evidence type="ECO:0000256" key="4">
    <source>
        <dbReference type="RuleBase" id="RU361277"/>
    </source>
</evidence>
<dbReference type="PANTHER" id="PTHR43401">
    <property type="entry name" value="L-THREONINE 3-DEHYDROGENASE"/>
    <property type="match status" value="1"/>
</dbReference>
<keyword evidence="3" id="KW-0560">Oxidoreductase</keyword>